<evidence type="ECO:0000313" key="3">
    <source>
        <dbReference type="EMBL" id="QKJ18238.1"/>
    </source>
</evidence>
<proteinExistence type="inferred from homology"/>
<protein>
    <submittedName>
        <fullName evidence="3">Universal stress protein</fullName>
    </submittedName>
</protein>
<evidence type="ECO:0000259" key="2">
    <source>
        <dbReference type="Pfam" id="PF00582"/>
    </source>
</evidence>
<evidence type="ECO:0000256" key="1">
    <source>
        <dbReference type="ARBA" id="ARBA00008791"/>
    </source>
</evidence>
<dbReference type="RefSeq" id="WP_172988618.1">
    <property type="nucleotide sequence ID" value="NZ_CP054038.1"/>
</dbReference>
<dbReference type="Proteomes" id="UP000502498">
    <property type="component" value="Chromosome"/>
</dbReference>
<dbReference type="PRINTS" id="PR01438">
    <property type="entry name" value="UNVRSLSTRESS"/>
</dbReference>
<dbReference type="InterPro" id="IPR006015">
    <property type="entry name" value="Universal_stress_UspA"/>
</dbReference>
<feature type="domain" description="UspA" evidence="2">
    <location>
        <begin position="3"/>
        <end position="125"/>
    </location>
</feature>
<organism evidence="3 4">
    <name type="scientific">Microbacterium hominis</name>
    <dbReference type="NCBI Taxonomy" id="162426"/>
    <lineage>
        <taxon>Bacteria</taxon>
        <taxon>Bacillati</taxon>
        <taxon>Actinomycetota</taxon>
        <taxon>Actinomycetes</taxon>
        <taxon>Micrococcales</taxon>
        <taxon>Microbacteriaceae</taxon>
        <taxon>Microbacterium</taxon>
    </lineage>
</organism>
<dbReference type="PANTHER" id="PTHR46268">
    <property type="entry name" value="STRESS RESPONSE PROTEIN NHAX"/>
    <property type="match status" value="1"/>
</dbReference>
<gene>
    <name evidence="3" type="ORF">HQM25_01690</name>
</gene>
<sequence length="272" mass="28842">MVRIAVGYDGSAASRAALEWAASRALRGPAHIDLVTVTGMITSNVTKVDRELHDVERRIHDMAPGVLVESRRIDGSMPATLLEDTRTADILAVGIRRGQPVRAALTGWMPLRLAARAKTPVCLVPDDWTFTEHAVTVGVDDDPSSDRALDLAAAEAASAGAALRVTHAWTMPTPQLDGAVALLASPLQVKEEHRKVLRDAVRHVAARYPQLVVEEALVADNPSSALLQRAPRSSLLVIGTHGRGLVTGGILGSVAQDVLGRTDCPVLIVPAT</sequence>
<comment type="similarity">
    <text evidence="1">Belongs to the universal stress protein A family.</text>
</comment>
<dbReference type="SUPFAM" id="SSF52402">
    <property type="entry name" value="Adenine nucleotide alpha hydrolases-like"/>
    <property type="match status" value="2"/>
</dbReference>
<evidence type="ECO:0000313" key="4">
    <source>
        <dbReference type="Proteomes" id="UP000502498"/>
    </source>
</evidence>
<dbReference type="Gene3D" id="3.40.50.12370">
    <property type="match status" value="1"/>
</dbReference>
<dbReference type="AlphaFoldDB" id="A0A7D4PZR5"/>
<accession>A0A7D4PZR5</accession>
<feature type="domain" description="UspA" evidence="2">
    <location>
        <begin position="135"/>
        <end position="270"/>
    </location>
</feature>
<dbReference type="EMBL" id="CP054038">
    <property type="protein sequence ID" value="QKJ18238.1"/>
    <property type="molecule type" value="Genomic_DNA"/>
</dbReference>
<dbReference type="PANTHER" id="PTHR46268:SF6">
    <property type="entry name" value="UNIVERSAL STRESS PROTEIN UP12"/>
    <property type="match status" value="1"/>
</dbReference>
<name>A0A7D4PZR5_9MICO</name>
<dbReference type="CDD" id="cd00293">
    <property type="entry name" value="USP-like"/>
    <property type="match status" value="1"/>
</dbReference>
<dbReference type="Pfam" id="PF00582">
    <property type="entry name" value="Usp"/>
    <property type="match status" value="2"/>
</dbReference>
<reference evidence="3 4" key="1">
    <citation type="submission" date="2020-05" db="EMBL/GenBank/DDBJ databases">
        <title>Strain PA2F3 complete genome.</title>
        <authorList>
            <person name="Kim Y.-S."/>
            <person name="Kim S.-J."/>
            <person name="Jung H.-k."/>
            <person name="Kim S.-E."/>
            <person name="Kim K.-H."/>
        </authorList>
    </citation>
    <scope>NUCLEOTIDE SEQUENCE [LARGE SCALE GENOMIC DNA]</scope>
    <source>
        <strain evidence="3 4">PA2F3</strain>
    </source>
</reference>
<dbReference type="InterPro" id="IPR006016">
    <property type="entry name" value="UspA"/>
</dbReference>